<feature type="binding site" evidence="5">
    <location>
        <position position="65"/>
    </location>
    <ligand>
        <name>S-adenosyl-L-methionine</name>
        <dbReference type="ChEBI" id="CHEBI:59789"/>
    </ligand>
</feature>
<keyword evidence="5" id="KW-0999">Mitochondrion inner membrane</keyword>
<comment type="cofactor">
    <cofactor evidence="5">
        <name>Mg(2+)</name>
        <dbReference type="ChEBI" id="CHEBI:18420"/>
    </cofactor>
</comment>
<keyword evidence="1 5" id="KW-0489">Methyltransferase</keyword>
<keyword evidence="3 5" id="KW-0831">Ubiquinone biosynthesis</keyword>
<dbReference type="InterPro" id="IPR029063">
    <property type="entry name" value="SAM-dependent_MTases_sf"/>
</dbReference>
<dbReference type="PANTHER" id="PTHR43464">
    <property type="entry name" value="METHYLTRANSFERASE"/>
    <property type="match status" value="1"/>
</dbReference>
<gene>
    <name evidence="6" type="ORF">AaE_015568</name>
</gene>
<reference evidence="6 7" key="1">
    <citation type="submission" date="2019-06" db="EMBL/GenBank/DDBJ databases">
        <title>Genomics analysis of Aphanomyces spp. identifies a new class of oomycete effector associated with host adaptation.</title>
        <authorList>
            <person name="Gaulin E."/>
        </authorList>
    </citation>
    <scope>NUCLEOTIDE SEQUENCE [LARGE SCALE GENOMIC DNA]</scope>
    <source>
        <strain evidence="6 7">E</strain>
    </source>
</reference>
<accession>A0A6A4Z6Y9</accession>
<comment type="subcellular location">
    <subcellularLocation>
        <location evidence="5">Mitochondrion inner membrane</location>
        <topology evidence="5">Peripheral membrane protein</topology>
        <orientation evidence="5">Matrix side</orientation>
    </subcellularLocation>
</comment>
<comment type="caution">
    <text evidence="6">The sequence shown here is derived from an EMBL/GenBank/DDBJ whole genome shotgun (WGS) entry which is preliminary data.</text>
</comment>
<comment type="catalytic activity">
    <reaction evidence="5">
        <text>a 3-demethylubiquinol + S-adenosyl-L-methionine = a ubiquinol + S-adenosyl-L-homocysteine + H(+)</text>
        <dbReference type="Rhea" id="RHEA:44380"/>
        <dbReference type="Rhea" id="RHEA-COMP:9566"/>
        <dbReference type="Rhea" id="RHEA-COMP:10914"/>
        <dbReference type="ChEBI" id="CHEBI:15378"/>
        <dbReference type="ChEBI" id="CHEBI:17976"/>
        <dbReference type="ChEBI" id="CHEBI:57856"/>
        <dbReference type="ChEBI" id="CHEBI:59789"/>
        <dbReference type="ChEBI" id="CHEBI:84422"/>
        <dbReference type="EC" id="2.1.1.64"/>
    </reaction>
</comment>
<feature type="binding site" evidence="5">
    <location>
        <position position="169"/>
    </location>
    <ligand>
        <name>Mg(2+)</name>
        <dbReference type="ChEBI" id="CHEBI:18420"/>
    </ligand>
</feature>
<keyword evidence="5" id="KW-0472">Membrane</keyword>
<comment type="subunit">
    <text evidence="5">Component of a multi-subunit COQ enzyme complex.</text>
</comment>
<dbReference type="PANTHER" id="PTHR43464:SF19">
    <property type="entry name" value="UBIQUINONE BIOSYNTHESIS O-METHYLTRANSFERASE, MITOCHONDRIAL"/>
    <property type="match status" value="1"/>
</dbReference>
<comment type="catalytic activity">
    <reaction evidence="5">
        <text>a 3,4-dihydroxy-5-(all-trans-polyprenyl)benzoate + S-adenosyl-L-methionine = a 4-hydroxy-3-methoxy-5-(all-trans-polyprenyl)benzoate + S-adenosyl-L-homocysteine + H(+)</text>
        <dbReference type="Rhea" id="RHEA:44452"/>
        <dbReference type="Rhea" id="RHEA-COMP:10930"/>
        <dbReference type="Rhea" id="RHEA-COMP:10931"/>
        <dbReference type="ChEBI" id="CHEBI:15378"/>
        <dbReference type="ChEBI" id="CHEBI:57856"/>
        <dbReference type="ChEBI" id="CHEBI:59789"/>
        <dbReference type="ChEBI" id="CHEBI:64694"/>
        <dbReference type="ChEBI" id="CHEBI:84443"/>
        <dbReference type="EC" id="2.1.1.114"/>
    </reaction>
</comment>
<dbReference type="GO" id="GO:0032259">
    <property type="term" value="P:methylation"/>
    <property type="evidence" value="ECO:0007669"/>
    <property type="project" value="UniProtKB-KW"/>
</dbReference>
<dbReference type="HAMAP" id="MF_00472">
    <property type="entry name" value="UbiG"/>
    <property type="match status" value="1"/>
</dbReference>
<dbReference type="GO" id="GO:0061542">
    <property type="term" value="F:3-demethylubiquinol 3-O-methyltransferase activity"/>
    <property type="evidence" value="ECO:0007669"/>
    <property type="project" value="UniProtKB-UniRule"/>
</dbReference>
<feature type="binding site" evidence="5">
    <location>
        <position position="119"/>
    </location>
    <ligand>
        <name>S-adenosyl-L-methionine</name>
        <dbReference type="ChEBI" id="CHEBI:59789"/>
    </ligand>
</feature>
<keyword evidence="4 5" id="KW-0949">S-adenosyl-L-methionine</keyword>
<keyword evidence="2 5" id="KW-0808">Transferase</keyword>
<dbReference type="GO" id="GO:0046872">
    <property type="term" value="F:metal ion binding"/>
    <property type="evidence" value="ECO:0007669"/>
    <property type="project" value="UniProtKB-KW"/>
</dbReference>
<keyword evidence="5" id="KW-0496">Mitochondrion</keyword>
<dbReference type="NCBIfam" id="TIGR01983">
    <property type="entry name" value="UbiG"/>
    <property type="match status" value="1"/>
</dbReference>
<dbReference type="EC" id="2.1.1.-" evidence="5"/>
<evidence type="ECO:0000256" key="2">
    <source>
        <dbReference type="ARBA" id="ARBA00022679"/>
    </source>
</evidence>
<proteinExistence type="inferred from homology"/>
<evidence type="ECO:0000256" key="1">
    <source>
        <dbReference type="ARBA" id="ARBA00022603"/>
    </source>
</evidence>
<evidence type="ECO:0000256" key="3">
    <source>
        <dbReference type="ARBA" id="ARBA00022688"/>
    </source>
</evidence>
<feature type="binding site" evidence="5">
    <location>
        <position position="98"/>
    </location>
    <ligand>
        <name>S-adenosyl-L-methionine</name>
        <dbReference type="ChEBI" id="CHEBI:59789"/>
    </ligand>
</feature>
<name>A0A6A4Z6Y9_APHAT</name>
<comment type="similarity">
    <text evidence="5">Belongs to the class I-like SAM-binding methyltransferase superfamily. UbiG/COQ3 family.</text>
</comment>
<evidence type="ECO:0000313" key="7">
    <source>
        <dbReference type="Proteomes" id="UP000469452"/>
    </source>
</evidence>
<comment type="pathway">
    <text evidence="5">Cofactor biosynthesis; ubiquinone biosynthesis.</text>
</comment>
<protein>
    <recommendedName>
        <fullName evidence="5">Ubiquinone biosynthesis O-methyltransferase, mitochondrial</fullName>
    </recommendedName>
    <alternativeName>
        <fullName evidence="5">3-demethylubiquinol 3-O-methyltransferase</fullName>
        <ecNumber evidence="5">2.1.1.64</ecNumber>
    </alternativeName>
    <alternativeName>
        <fullName evidence="5">3-demethylubiquinone 3-O-methyltransferase</fullName>
        <ecNumber evidence="5">2.1.1.-</ecNumber>
    </alternativeName>
    <alternativeName>
        <fullName evidence="5">Polyprenyldihydroxybenzoate methyltransferase</fullName>
        <ecNumber evidence="5">2.1.1.114</ecNumber>
    </alternativeName>
</protein>
<keyword evidence="5" id="KW-0460">Magnesium</keyword>
<dbReference type="EC" id="2.1.1.64" evidence="5"/>
<dbReference type="InterPro" id="IPR010233">
    <property type="entry name" value="UbiG_MeTrfase"/>
</dbReference>
<comment type="catalytic activity">
    <reaction evidence="5">
        <text>a 3-demethylubiquinone + S-adenosyl-L-methionine = a ubiquinone + S-adenosyl-L-homocysteine</text>
        <dbReference type="Rhea" id="RHEA:81215"/>
        <dbReference type="Rhea" id="RHEA-COMP:9565"/>
        <dbReference type="Rhea" id="RHEA-COMP:19654"/>
        <dbReference type="ChEBI" id="CHEBI:16389"/>
        <dbReference type="ChEBI" id="CHEBI:57856"/>
        <dbReference type="ChEBI" id="CHEBI:59789"/>
        <dbReference type="ChEBI" id="CHEBI:231825"/>
    </reaction>
</comment>
<dbReference type="GO" id="GO:0031314">
    <property type="term" value="C:extrinsic component of mitochondrial inner membrane"/>
    <property type="evidence" value="ECO:0007669"/>
    <property type="project" value="UniProtKB-UniRule"/>
</dbReference>
<keyword evidence="5" id="KW-0479">Metal-binding</keyword>
<dbReference type="Pfam" id="PF13489">
    <property type="entry name" value="Methyltransf_23"/>
    <property type="match status" value="1"/>
</dbReference>
<feature type="binding site" evidence="5">
    <location>
        <position position="168"/>
    </location>
    <ligand>
        <name>Mg(2+)</name>
        <dbReference type="ChEBI" id="CHEBI:18420"/>
    </ligand>
</feature>
<dbReference type="EC" id="2.1.1.114" evidence="5"/>
<dbReference type="AlphaFoldDB" id="A0A6A4Z6Y9"/>
<dbReference type="CDD" id="cd02440">
    <property type="entry name" value="AdoMet_MTases"/>
    <property type="match status" value="1"/>
</dbReference>
<evidence type="ECO:0000313" key="6">
    <source>
        <dbReference type="EMBL" id="KAF0703066.1"/>
    </source>
</evidence>
<dbReference type="SUPFAM" id="SSF53335">
    <property type="entry name" value="S-adenosyl-L-methionine-dependent methyltransferases"/>
    <property type="match status" value="1"/>
</dbReference>
<comment type="function">
    <text evidence="5">O-methyltransferase required for two non-consecutive steps during ubiquinone biosynthesis. Catalyzes the 2 O-methylation of 3,4-dihydroxy-5-(all-trans-polyprenyl)benzoic acid into 4-hydroxy-3-methoxy-5-(all-trans-polyprenyl)benzoic acid. Also catalyzes the last step of ubiquinone biosynthesis by mediating methylation of 3-demethylubiquinone into ubiquinone. Also able to mediate the methylation of 3-demethylubiquinol into ubiquinol.</text>
</comment>
<dbReference type="Gene3D" id="3.40.50.150">
    <property type="entry name" value="Vaccinia Virus protein VP39"/>
    <property type="match status" value="1"/>
</dbReference>
<feature type="binding site" evidence="5">
    <location>
        <position position="165"/>
    </location>
    <ligand>
        <name>Mg(2+)</name>
        <dbReference type="ChEBI" id="CHEBI:18420"/>
    </ligand>
</feature>
<dbReference type="VEuPathDB" id="FungiDB:H257_00275"/>
<evidence type="ECO:0000256" key="5">
    <source>
        <dbReference type="HAMAP-Rule" id="MF_03190"/>
    </source>
</evidence>
<dbReference type="UniPathway" id="UPA00232"/>
<sequence>MRRFFSSTVNANEVSKFTRAAKYNRPICIYACYCSHPHRTRACSDWWKPASNTGVGLLHQLNPTRVSYIRSHVIEHFGKDPRRDAAWPLKGLRTLDVGCGGGILSESLARLGGDVTGVDPGQANIDAASAHAEQDDETENIRYICTTADALVAQNETFDVVCALEVVEHVDDVPAFIQSLTQLVKPDGILFMSTINRTALAYLTTIVAVEQVLQLVPQGTHEWGKYIQPHELTAWIQEHGLQVSNVSGIVGDPYVQGWKLHPTCTEINYILAASSRQRR</sequence>
<feature type="binding site" evidence="5">
    <location>
        <position position="164"/>
    </location>
    <ligand>
        <name>S-adenosyl-L-methionine</name>
        <dbReference type="ChEBI" id="CHEBI:59789"/>
    </ligand>
</feature>
<evidence type="ECO:0000256" key="4">
    <source>
        <dbReference type="ARBA" id="ARBA00022691"/>
    </source>
</evidence>
<dbReference type="Proteomes" id="UP000469452">
    <property type="component" value="Unassembled WGS sequence"/>
</dbReference>
<dbReference type="GO" id="GO:0010420">
    <property type="term" value="F:polyprenyldihydroxybenzoate methyltransferase activity"/>
    <property type="evidence" value="ECO:0007669"/>
    <property type="project" value="UniProtKB-UniRule"/>
</dbReference>
<organism evidence="6 7">
    <name type="scientific">Aphanomyces astaci</name>
    <name type="common">Crayfish plague agent</name>
    <dbReference type="NCBI Taxonomy" id="112090"/>
    <lineage>
        <taxon>Eukaryota</taxon>
        <taxon>Sar</taxon>
        <taxon>Stramenopiles</taxon>
        <taxon>Oomycota</taxon>
        <taxon>Saprolegniomycetes</taxon>
        <taxon>Saprolegniales</taxon>
        <taxon>Verrucalvaceae</taxon>
        <taxon>Aphanomyces</taxon>
    </lineage>
</organism>
<dbReference type="EMBL" id="VJMI01020907">
    <property type="protein sequence ID" value="KAF0703066.1"/>
    <property type="molecule type" value="Genomic_DNA"/>
</dbReference>